<organism evidence="6 7">
    <name type="scientific">Bacillus oleivorans</name>
    <dbReference type="NCBI Taxonomy" id="1448271"/>
    <lineage>
        <taxon>Bacteria</taxon>
        <taxon>Bacillati</taxon>
        <taxon>Bacillota</taxon>
        <taxon>Bacilli</taxon>
        <taxon>Bacillales</taxon>
        <taxon>Bacillaceae</taxon>
        <taxon>Bacillus</taxon>
    </lineage>
</organism>
<dbReference type="EMBL" id="OAOP01000003">
    <property type="protein sequence ID" value="SNX69637.1"/>
    <property type="molecule type" value="Genomic_DNA"/>
</dbReference>
<dbReference type="InterPro" id="IPR006139">
    <property type="entry name" value="D-isomer_2_OHA_DH_cat_dom"/>
</dbReference>
<dbReference type="PROSITE" id="PS00065">
    <property type="entry name" value="D_2_HYDROXYACID_DH_1"/>
    <property type="match status" value="1"/>
</dbReference>
<proteinExistence type="inferred from homology"/>
<dbReference type="GO" id="GO:0005829">
    <property type="term" value="C:cytosol"/>
    <property type="evidence" value="ECO:0007669"/>
    <property type="project" value="TreeGrafter"/>
</dbReference>
<evidence type="ECO:0000259" key="4">
    <source>
        <dbReference type="Pfam" id="PF00389"/>
    </source>
</evidence>
<comment type="similarity">
    <text evidence="1 3">Belongs to the D-isomer specific 2-hydroxyacid dehydrogenase family.</text>
</comment>
<evidence type="ECO:0000256" key="1">
    <source>
        <dbReference type="ARBA" id="ARBA00005854"/>
    </source>
</evidence>
<dbReference type="CDD" id="cd05301">
    <property type="entry name" value="GDH"/>
    <property type="match status" value="1"/>
</dbReference>
<feature type="domain" description="D-isomer specific 2-hydroxyacid dehydrogenase NAD-binding" evidence="5">
    <location>
        <begin position="110"/>
        <end position="288"/>
    </location>
</feature>
<dbReference type="InterPro" id="IPR029752">
    <property type="entry name" value="D-isomer_DH_CS1"/>
</dbReference>
<dbReference type="Proteomes" id="UP000219546">
    <property type="component" value="Unassembled WGS sequence"/>
</dbReference>
<evidence type="ECO:0000256" key="2">
    <source>
        <dbReference type="ARBA" id="ARBA00023002"/>
    </source>
</evidence>
<keyword evidence="7" id="KW-1185">Reference proteome</keyword>
<protein>
    <submittedName>
        <fullName evidence="6">Gluconate 2-dehydrogenase</fullName>
    </submittedName>
</protein>
<name>A0A285CQ13_9BACI</name>
<keyword evidence="2 3" id="KW-0560">Oxidoreductase</keyword>
<evidence type="ECO:0000313" key="7">
    <source>
        <dbReference type="Proteomes" id="UP000219546"/>
    </source>
</evidence>
<dbReference type="InterPro" id="IPR050223">
    <property type="entry name" value="D-isomer_2-hydroxyacid_DH"/>
</dbReference>
<reference evidence="6 7" key="1">
    <citation type="submission" date="2017-08" db="EMBL/GenBank/DDBJ databases">
        <authorList>
            <person name="de Groot N.N."/>
        </authorList>
    </citation>
    <scope>NUCLEOTIDE SEQUENCE [LARGE SCALE GENOMIC DNA]</scope>
    <source>
        <strain evidence="6 7">JC228</strain>
    </source>
</reference>
<dbReference type="PANTHER" id="PTHR10996">
    <property type="entry name" value="2-HYDROXYACID DEHYDROGENASE-RELATED"/>
    <property type="match status" value="1"/>
</dbReference>
<dbReference type="GO" id="GO:0051287">
    <property type="term" value="F:NAD binding"/>
    <property type="evidence" value="ECO:0007669"/>
    <property type="project" value="InterPro"/>
</dbReference>
<dbReference type="SUPFAM" id="SSF52283">
    <property type="entry name" value="Formate/glycerate dehydrogenase catalytic domain-like"/>
    <property type="match status" value="1"/>
</dbReference>
<dbReference type="InterPro" id="IPR036291">
    <property type="entry name" value="NAD(P)-bd_dom_sf"/>
</dbReference>
<gene>
    <name evidence="6" type="ORF">SAMN05877753_103153</name>
</gene>
<accession>A0A285CQ13</accession>
<dbReference type="Pfam" id="PF02826">
    <property type="entry name" value="2-Hacid_dh_C"/>
    <property type="match status" value="1"/>
</dbReference>
<sequence length="324" mass="35763">MSLTKHLVICKKVPEAILDELASQFHVSYYPDGEELDNPEFLNRLAEAEGLLGPKKADENLLNKAPLLKIVSNISVGYNNLDIAALTKRGIMATNTPDVLTDTTADTIFAILMAAARRVAELDRFVKQGKWVKLINEELFGIDVHHKTIGIIGMGRIGEAIAKRARFGFDMNVLYYNRSRKLGAEEKYGAVYCTLDDLLKQSDFVVLMTPLTKETEGLIGLRELSLMKKSAIFINGSRGETVKEADLVEALKHGLIRGAALDVFTKEPVEPDNPLLSFDNVVTVPHIGSATKETRYKMAELAAENIRCGLEGKIPPNLINKEAL</sequence>
<dbReference type="PANTHER" id="PTHR10996:SF283">
    <property type="entry name" value="GLYOXYLATE_HYDROXYPYRUVATE REDUCTASE B"/>
    <property type="match status" value="1"/>
</dbReference>
<dbReference type="InterPro" id="IPR006140">
    <property type="entry name" value="D-isomer_DH_NAD-bd"/>
</dbReference>
<evidence type="ECO:0000256" key="3">
    <source>
        <dbReference type="RuleBase" id="RU003719"/>
    </source>
</evidence>
<feature type="domain" description="D-isomer specific 2-hydroxyacid dehydrogenase catalytic" evidence="4">
    <location>
        <begin position="8"/>
        <end position="320"/>
    </location>
</feature>
<dbReference type="FunFam" id="3.40.50.720:FF:000462">
    <property type="entry name" value="Glyoxylate reductase (NADP+)"/>
    <property type="match status" value="1"/>
</dbReference>
<dbReference type="AlphaFoldDB" id="A0A285CQ13"/>
<dbReference type="Gene3D" id="3.40.50.720">
    <property type="entry name" value="NAD(P)-binding Rossmann-like Domain"/>
    <property type="match status" value="2"/>
</dbReference>
<dbReference type="GO" id="GO:0030267">
    <property type="term" value="F:glyoxylate reductase (NADPH) activity"/>
    <property type="evidence" value="ECO:0007669"/>
    <property type="project" value="TreeGrafter"/>
</dbReference>
<dbReference type="Pfam" id="PF00389">
    <property type="entry name" value="2-Hacid_dh"/>
    <property type="match status" value="1"/>
</dbReference>
<dbReference type="SUPFAM" id="SSF51735">
    <property type="entry name" value="NAD(P)-binding Rossmann-fold domains"/>
    <property type="match status" value="1"/>
</dbReference>
<evidence type="ECO:0000259" key="5">
    <source>
        <dbReference type="Pfam" id="PF02826"/>
    </source>
</evidence>
<dbReference type="GO" id="GO:0016618">
    <property type="term" value="F:hydroxypyruvate reductase [NAD(P)H] activity"/>
    <property type="evidence" value="ECO:0007669"/>
    <property type="project" value="TreeGrafter"/>
</dbReference>
<evidence type="ECO:0000313" key="6">
    <source>
        <dbReference type="EMBL" id="SNX69637.1"/>
    </source>
</evidence>